<feature type="region of interest" description="Disordered" evidence="1">
    <location>
        <begin position="15"/>
        <end position="37"/>
    </location>
</feature>
<sequence>VVPCLFMNKHQAVESSPKSGAIPDAVDASPPIRIGPGGRIETEDEYQARMAHNTYMRFSRSLKRADCPKPVLDAAAGKKHNRAMMGQLYEEYLTSGENWMSSSLVVNASRKLSSKRRGKYRMCMYKDLKVQFGPGIAKQLRDSKKELESTKRDTDTCTYWCEHPDFKGMPGKEDYELVRIWDSLTFEDDVEDELALSLCASGSLSENQTRQALQVATSGEIARLQSSALGLHEESRPSSITEPEPKVKKPPNTQRLVASKISALSAKNAEIMSWDSKVNESDKLSDTLKSGFAKELAARKKDLDTCKVNLESLYAQRLDDLKDRPELLSKVNGAIRSCDAALTSYNGTLKSIKLAIVPPTPKVPKAKSKAPPPQLPSGEAPAP</sequence>
<dbReference type="EMBL" id="CAXAMM010003778">
    <property type="protein sequence ID" value="CAK9001181.1"/>
    <property type="molecule type" value="Genomic_DNA"/>
</dbReference>
<protein>
    <submittedName>
        <fullName evidence="2">Uncharacterized protein</fullName>
    </submittedName>
</protein>
<keyword evidence="3" id="KW-1185">Reference proteome</keyword>
<accession>A0ABP0IH39</accession>
<feature type="non-terminal residue" evidence="2">
    <location>
        <position position="1"/>
    </location>
</feature>
<feature type="region of interest" description="Disordered" evidence="1">
    <location>
        <begin position="360"/>
        <end position="383"/>
    </location>
</feature>
<organism evidence="2 3">
    <name type="scientific">Durusdinium trenchii</name>
    <dbReference type="NCBI Taxonomy" id="1381693"/>
    <lineage>
        <taxon>Eukaryota</taxon>
        <taxon>Sar</taxon>
        <taxon>Alveolata</taxon>
        <taxon>Dinophyceae</taxon>
        <taxon>Suessiales</taxon>
        <taxon>Symbiodiniaceae</taxon>
        <taxon>Durusdinium</taxon>
    </lineage>
</organism>
<feature type="region of interest" description="Disordered" evidence="1">
    <location>
        <begin position="228"/>
        <end position="251"/>
    </location>
</feature>
<dbReference type="Proteomes" id="UP001642464">
    <property type="component" value="Unassembled WGS sequence"/>
</dbReference>
<gene>
    <name evidence="2" type="ORF">SCF082_LOCUS6818</name>
</gene>
<proteinExistence type="predicted"/>
<evidence type="ECO:0000313" key="2">
    <source>
        <dbReference type="EMBL" id="CAK9001181.1"/>
    </source>
</evidence>
<reference evidence="2 3" key="1">
    <citation type="submission" date="2024-02" db="EMBL/GenBank/DDBJ databases">
        <authorList>
            <person name="Chen Y."/>
            <person name="Shah S."/>
            <person name="Dougan E. K."/>
            <person name="Thang M."/>
            <person name="Chan C."/>
        </authorList>
    </citation>
    <scope>NUCLEOTIDE SEQUENCE [LARGE SCALE GENOMIC DNA]</scope>
</reference>
<evidence type="ECO:0000313" key="3">
    <source>
        <dbReference type="Proteomes" id="UP001642464"/>
    </source>
</evidence>
<comment type="caution">
    <text evidence="2">The sequence shown here is derived from an EMBL/GenBank/DDBJ whole genome shotgun (WGS) entry which is preliminary data.</text>
</comment>
<evidence type="ECO:0000256" key="1">
    <source>
        <dbReference type="SAM" id="MobiDB-lite"/>
    </source>
</evidence>
<name>A0ABP0IH39_9DINO</name>